<evidence type="ECO:0000256" key="8">
    <source>
        <dbReference type="ARBA" id="ARBA00037954"/>
    </source>
</evidence>
<dbReference type="GO" id="GO:0005524">
    <property type="term" value="F:ATP binding"/>
    <property type="evidence" value="ECO:0007669"/>
    <property type="project" value="UniProtKB-KW"/>
</dbReference>
<dbReference type="InterPro" id="IPR057479">
    <property type="entry name" value="PRP28/DDX23-like_helical"/>
</dbReference>
<feature type="domain" description="Helicase ATP-binding" evidence="13">
    <location>
        <begin position="363"/>
        <end position="564"/>
    </location>
</feature>
<evidence type="ECO:0000259" key="14">
    <source>
        <dbReference type="PROSITE" id="PS51194"/>
    </source>
</evidence>
<sequence>MPPTAGEPSSSATHIDTHASASELRKVVNEHGAAKLPRVKFMTKKERERMAKEMEKEKKQAMKDKADELKKRRREHQKLMDDELRKAKEEEREERRRKRKEEEEARRRERAARDSETSSKTTSRKPKKDEDDIKQKTQSSLAELHMLNLDEKELRSRQEEAELALIKKRYLGIDKMERDDEKRRKLQKPSEKFRNIFNFEWDNSEDTSKEETNELYRNRVQPQLLFGRGFIAGVDVREQKKKNNFYDKLSEERQKLGIASGVTMVESANGGRKSRSSQMMMDSDDDSDYGALGKGTHWSEKKSSEMTKRDWKIFREDMKIYIKGGRVPIPMRTWAESPLPVELLKAINEVGYIRPTPIQMQAIPVAMEQRDLIGVAETGSGKTAAYMLPMLTYVNSLPPLDNVTAEDGPYGIVMAPTRELALQIEEEGHKFSKFSRAKVASIVGGRGSELQAMTVRGCEIVIATPGKLNDALEKKYTVLNQCFYVVLDEADKMIDMGFEGYVNEVLDRIPASNLKSLDEDEATEQEKTAKEGKRRYRITQMFSATMPTAVEKLARKYLRCPAYISIGDPGAGKKDIEQRVLWTSEGHKRKLLKDVLQYTEPPIIVFVNIKKAADVLGKWIEGEGYSVSVLHGGKHQDAREQNMENFREGYTDVLVATDVAGRGLDVDDVQHVINFDMPKNIEDYTHRIGRTGRAGKKGLATSLITKDDEHIMYDLRIFLEQNGQVVPQELQHAQAAKFKPGTLNRGQDVVFVQ</sequence>
<dbReference type="PANTHER" id="PTHR47958">
    <property type="entry name" value="ATP-DEPENDENT RNA HELICASE DBP3"/>
    <property type="match status" value="1"/>
</dbReference>
<feature type="region of interest" description="Disordered" evidence="12">
    <location>
        <begin position="1"/>
        <end position="139"/>
    </location>
</feature>
<dbReference type="Proteomes" id="UP000591131">
    <property type="component" value="Unassembled WGS sequence"/>
</dbReference>
<dbReference type="GO" id="GO:0016787">
    <property type="term" value="F:hydrolase activity"/>
    <property type="evidence" value="ECO:0007669"/>
    <property type="project" value="UniProtKB-KW"/>
</dbReference>
<dbReference type="InterPro" id="IPR014001">
    <property type="entry name" value="Helicase_ATP-bd"/>
</dbReference>
<dbReference type="GO" id="GO:0003676">
    <property type="term" value="F:nucleic acid binding"/>
    <property type="evidence" value="ECO:0007669"/>
    <property type="project" value="InterPro"/>
</dbReference>
<gene>
    <name evidence="16" type="ORF">FOL47_008478</name>
</gene>
<feature type="compositionally biased region" description="Basic and acidic residues" evidence="12">
    <location>
        <begin position="23"/>
        <end position="33"/>
    </location>
</feature>
<keyword evidence="7" id="KW-0508">mRNA splicing</keyword>
<proteinExistence type="inferred from homology"/>
<dbReference type="SMART" id="SM00487">
    <property type="entry name" value="DEXDc"/>
    <property type="match status" value="1"/>
</dbReference>
<feature type="domain" description="DEAD-box RNA helicase Q" evidence="15">
    <location>
        <begin position="332"/>
        <end position="360"/>
    </location>
</feature>
<dbReference type="AlphaFoldDB" id="A0A7J6LDZ8"/>
<comment type="caution">
    <text evidence="16">The sequence shown here is derived from an EMBL/GenBank/DDBJ whole genome shotgun (WGS) entry which is preliminary data.</text>
</comment>
<dbReference type="PROSITE" id="PS51194">
    <property type="entry name" value="HELICASE_CTER"/>
    <property type="match status" value="1"/>
</dbReference>
<evidence type="ECO:0000256" key="5">
    <source>
        <dbReference type="ARBA" id="ARBA00022806"/>
    </source>
</evidence>
<comment type="catalytic activity">
    <reaction evidence="9">
        <text>ATP + H2O = ADP + phosphate + H(+)</text>
        <dbReference type="Rhea" id="RHEA:13065"/>
        <dbReference type="ChEBI" id="CHEBI:15377"/>
        <dbReference type="ChEBI" id="CHEBI:15378"/>
        <dbReference type="ChEBI" id="CHEBI:30616"/>
        <dbReference type="ChEBI" id="CHEBI:43474"/>
        <dbReference type="ChEBI" id="CHEBI:456216"/>
        <dbReference type="EC" id="3.6.4.13"/>
    </reaction>
</comment>
<dbReference type="PROSITE" id="PS51192">
    <property type="entry name" value="HELICASE_ATP_BIND_1"/>
    <property type="match status" value="1"/>
</dbReference>
<feature type="compositionally biased region" description="Basic and acidic residues" evidence="12">
    <location>
        <begin position="77"/>
        <end position="117"/>
    </location>
</feature>
<keyword evidence="5 11" id="KW-0347">Helicase</keyword>
<accession>A0A7J6LDZ8</accession>
<protein>
    <recommendedName>
        <fullName evidence="1">RNA helicase</fullName>
        <ecNumber evidence="1">3.6.4.13</ecNumber>
    </recommendedName>
</protein>
<evidence type="ECO:0000256" key="11">
    <source>
        <dbReference type="RuleBase" id="RU000492"/>
    </source>
</evidence>
<evidence type="ECO:0000256" key="7">
    <source>
        <dbReference type="ARBA" id="ARBA00023187"/>
    </source>
</evidence>
<keyword evidence="3 11" id="KW-0547">Nucleotide-binding</keyword>
<evidence type="ECO:0000256" key="10">
    <source>
        <dbReference type="PROSITE-ProRule" id="PRU00552"/>
    </source>
</evidence>
<name>A0A7J6LDZ8_PERCH</name>
<reference evidence="16 17" key="1">
    <citation type="submission" date="2020-04" db="EMBL/GenBank/DDBJ databases">
        <title>Perkinsus chesapeaki whole genome sequence.</title>
        <authorList>
            <person name="Bogema D.R."/>
        </authorList>
    </citation>
    <scope>NUCLEOTIDE SEQUENCE [LARGE SCALE GENOMIC DNA]</scope>
    <source>
        <strain evidence="16">ATCC PRA-425</strain>
    </source>
</reference>
<evidence type="ECO:0000256" key="1">
    <source>
        <dbReference type="ARBA" id="ARBA00012552"/>
    </source>
</evidence>
<evidence type="ECO:0000259" key="13">
    <source>
        <dbReference type="PROSITE" id="PS51192"/>
    </source>
</evidence>
<evidence type="ECO:0000256" key="12">
    <source>
        <dbReference type="SAM" id="MobiDB-lite"/>
    </source>
</evidence>
<feature type="domain" description="Helicase C-terminal" evidence="14">
    <location>
        <begin position="591"/>
        <end position="734"/>
    </location>
</feature>
<keyword evidence="4 11" id="KW-0378">Hydrolase</keyword>
<dbReference type="InterPro" id="IPR014014">
    <property type="entry name" value="RNA_helicase_DEAD_Q_motif"/>
</dbReference>
<comment type="similarity">
    <text evidence="8">Belongs to the DEAD box helicase family. DDX23/PRP28 subfamily.</text>
</comment>
<dbReference type="InterPro" id="IPR011545">
    <property type="entry name" value="DEAD/DEAH_box_helicase_dom"/>
</dbReference>
<keyword evidence="17" id="KW-1185">Reference proteome</keyword>
<evidence type="ECO:0000256" key="3">
    <source>
        <dbReference type="ARBA" id="ARBA00022741"/>
    </source>
</evidence>
<feature type="region of interest" description="Disordered" evidence="12">
    <location>
        <begin position="262"/>
        <end position="303"/>
    </location>
</feature>
<dbReference type="SUPFAM" id="SSF52540">
    <property type="entry name" value="P-loop containing nucleoside triphosphate hydrolases"/>
    <property type="match status" value="1"/>
</dbReference>
<evidence type="ECO:0000256" key="9">
    <source>
        <dbReference type="ARBA" id="ARBA00047984"/>
    </source>
</evidence>
<dbReference type="InterPro" id="IPR001650">
    <property type="entry name" value="Helicase_C-like"/>
</dbReference>
<dbReference type="GO" id="GO:0003724">
    <property type="term" value="F:RNA helicase activity"/>
    <property type="evidence" value="ECO:0007669"/>
    <property type="project" value="UniProtKB-EC"/>
</dbReference>
<dbReference type="PROSITE" id="PS00039">
    <property type="entry name" value="DEAD_ATP_HELICASE"/>
    <property type="match status" value="1"/>
</dbReference>
<dbReference type="Gene3D" id="3.40.50.300">
    <property type="entry name" value="P-loop containing nucleotide triphosphate hydrolases"/>
    <property type="match status" value="2"/>
</dbReference>
<dbReference type="GO" id="GO:0006397">
    <property type="term" value="P:mRNA processing"/>
    <property type="evidence" value="ECO:0007669"/>
    <property type="project" value="UniProtKB-KW"/>
</dbReference>
<keyword evidence="2" id="KW-0507">mRNA processing</keyword>
<dbReference type="OrthoDB" id="196131at2759"/>
<evidence type="ECO:0000256" key="4">
    <source>
        <dbReference type="ARBA" id="ARBA00022801"/>
    </source>
</evidence>
<dbReference type="Pfam" id="PF25430">
    <property type="entry name" value="DDX23"/>
    <property type="match status" value="1"/>
</dbReference>
<dbReference type="Pfam" id="PF00270">
    <property type="entry name" value="DEAD"/>
    <property type="match status" value="1"/>
</dbReference>
<keyword evidence="6 11" id="KW-0067">ATP-binding</keyword>
<dbReference type="GO" id="GO:0008380">
    <property type="term" value="P:RNA splicing"/>
    <property type="evidence" value="ECO:0007669"/>
    <property type="project" value="UniProtKB-KW"/>
</dbReference>
<evidence type="ECO:0000313" key="16">
    <source>
        <dbReference type="EMBL" id="KAF4657341.1"/>
    </source>
</evidence>
<evidence type="ECO:0000256" key="2">
    <source>
        <dbReference type="ARBA" id="ARBA00022664"/>
    </source>
</evidence>
<dbReference type="EMBL" id="JAAPAO010000547">
    <property type="protein sequence ID" value="KAF4657341.1"/>
    <property type="molecule type" value="Genomic_DNA"/>
</dbReference>
<organism evidence="16 17">
    <name type="scientific">Perkinsus chesapeaki</name>
    <name type="common">Clam parasite</name>
    <name type="synonym">Perkinsus andrewsi</name>
    <dbReference type="NCBI Taxonomy" id="330153"/>
    <lineage>
        <taxon>Eukaryota</taxon>
        <taxon>Sar</taxon>
        <taxon>Alveolata</taxon>
        <taxon>Perkinsozoa</taxon>
        <taxon>Perkinsea</taxon>
        <taxon>Perkinsida</taxon>
        <taxon>Perkinsidae</taxon>
        <taxon>Perkinsus</taxon>
    </lineage>
</organism>
<dbReference type="CDD" id="cd18787">
    <property type="entry name" value="SF2_C_DEAD"/>
    <property type="match status" value="1"/>
</dbReference>
<dbReference type="PROSITE" id="PS51195">
    <property type="entry name" value="Q_MOTIF"/>
    <property type="match status" value="1"/>
</dbReference>
<dbReference type="EC" id="3.6.4.13" evidence="1"/>
<evidence type="ECO:0000256" key="6">
    <source>
        <dbReference type="ARBA" id="ARBA00022840"/>
    </source>
</evidence>
<dbReference type="InterPro" id="IPR027417">
    <property type="entry name" value="P-loop_NTPase"/>
</dbReference>
<evidence type="ECO:0000313" key="17">
    <source>
        <dbReference type="Proteomes" id="UP000591131"/>
    </source>
</evidence>
<feature type="compositionally biased region" description="Basic and acidic residues" evidence="12">
    <location>
        <begin position="43"/>
        <end position="70"/>
    </location>
</feature>
<dbReference type="InterPro" id="IPR000629">
    <property type="entry name" value="RNA-helicase_DEAD-box_CS"/>
</dbReference>
<dbReference type="CDD" id="cd17945">
    <property type="entry name" value="DEADc_DDX23"/>
    <property type="match status" value="1"/>
</dbReference>
<feature type="short sequence motif" description="Q motif" evidence="10">
    <location>
        <begin position="332"/>
        <end position="360"/>
    </location>
</feature>
<dbReference type="Pfam" id="PF00271">
    <property type="entry name" value="Helicase_C"/>
    <property type="match status" value="1"/>
</dbReference>
<dbReference type="SMART" id="SM00490">
    <property type="entry name" value="HELICc"/>
    <property type="match status" value="1"/>
</dbReference>
<evidence type="ECO:0000259" key="15">
    <source>
        <dbReference type="PROSITE" id="PS51195"/>
    </source>
</evidence>